<evidence type="ECO:0000313" key="1">
    <source>
        <dbReference type="EMBL" id="CDW81005.1"/>
    </source>
</evidence>
<dbReference type="InParanoid" id="A0A078AFL1"/>
<keyword evidence="2" id="KW-1185">Reference proteome</keyword>
<dbReference type="AlphaFoldDB" id="A0A078AFL1"/>
<name>A0A078AFL1_STYLE</name>
<proteinExistence type="predicted"/>
<sequence length="223" mass="25907">MSDFRLALCGSARNKLTNEYLPAMIQMSSYTGNIDYFSYLRNVDLTLTRSTSITYCRFWAPNPYFLQSINGSTYVGITNNEQFIIVYTWSLASHKVYRKDNQDHTLISNFIDKFDDYQIIVGYQRAANDQGFLILDIVNETQRYMQLKLEQNVVNYISFAVLRTFEMYVIAKVQISGVQQTAFIALDAKKFEIMYSFISPNNSLLNTTFIRSIRPGDRSFFIC</sequence>
<evidence type="ECO:0000313" key="2">
    <source>
        <dbReference type="Proteomes" id="UP000039865"/>
    </source>
</evidence>
<dbReference type="Proteomes" id="UP000039865">
    <property type="component" value="Unassembled WGS sequence"/>
</dbReference>
<organism evidence="1 2">
    <name type="scientific">Stylonychia lemnae</name>
    <name type="common">Ciliate</name>
    <dbReference type="NCBI Taxonomy" id="5949"/>
    <lineage>
        <taxon>Eukaryota</taxon>
        <taxon>Sar</taxon>
        <taxon>Alveolata</taxon>
        <taxon>Ciliophora</taxon>
        <taxon>Intramacronucleata</taxon>
        <taxon>Spirotrichea</taxon>
        <taxon>Stichotrichia</taxon>
        <taxon>Sporadotrichida</taxon>
        <taxon>Oxytrichidae</taxon>
        <taxon>Stylonychinae</taxon>
        <taxon>Stylonychia</taxon>
    </lineage>
</organism>
<accession>A0A078AFL1</accession>
<gene>
    <name evidence="1" type="primary">Contig17998.g19132</name>
    <name evidence="1" type="ORF">STYLEM_10011</name>
</gene>
<dbReference type="EMBL" id="CCKQ01009509">
    <property type="protein sequence ID" value="CDW81005.1"/>
    <property type="molecule type" value="Genomic_DNA"/>
</dbReference>
<protein>
    <submittedName>
        <fullName evidence="1">Uncharacterized protein</fullName>
    </submittedName>
</protein>
<reference evidence="1 2" key="1">
    <citation type="submission" date="2014-06" db="EMBL/GenBank/DDBJ databases">
        <authorList>
            <person name="Swart Estienne"/>
        </authorList>
    </citation>
    <scope>NUCLEOTIDE SEQUENCE [LARGE SCALE GENOMIC DNA]</scope>
    <source>
        <strain evidence="1 2">130c</strain>
    </source>
</reference>